<sequence length="342" mass="37067">MDIAEELLKGNRLALSRAITAIENEYDEATEIMKKLYPRTGHAFVLGVTGPPGAGKSTLTDKLAREYRNQGKTVGIIAVDPTSPFTGGAILGDRIRMNGLTLDEGVFIRSMGTRGSLGGLSHKTADAVKAMDAFGKDVIFVETVGVGQSEVDIVKAADTTMVVLIPGMGDDIQAIKAGILEIGDVFCVNKADHDGADKLVREINMMLDLDVHEPAPMDAAQKALSDQFHHMAVGPQANEDAKLGYWRPPIDKVIANQNIGVKELIASIEKHHAYISANGELLARRTKRTKDEMLDILSSNIGKYITGKIVDTGRLDAYVEKIKAHETDPYTVVGDIMQEMLR</sequence>
<dbReference type="InterPro" id="IPR005129">
    <property type="entry name" value="GTPase_ArgK"/>
</dbReference>
<evidence type="ECO:0000256" key="1">
    <source>
        <dbReference type="ARBA" id="ARBA00009625"/>
    </source>
</evidence>
<dbReference type="PANTHER" id="PTHR43087:SF1">
    <property type="entry name" value="LAO_AO TRANSPORT SYSTEM ATPASE"/>
    <property type="match status" value="1"/>
</dbReference>
<dbReference type="SMART" id="SM00382">
    <property type="entry name" value="AAA"/>
    <property type="match status" value="1"/>
</dbReference>
<evidence type="ECO:0000313" key="8">
    <source>
        <dbReference type="Proteomes" id="UP000543804"/>
    </source>
</evidence>
<evidence type="ECO:0000259" key="6">
    <source>
        <dbReference type="SMART" id="SM00382"/>
    </source>
</evidence>
<dbReference type="AlphaFoldDB" id="A0A848BA38"/>
<keyword evidence="5" id="KW-0143">Chaperone</keyword>
<comment type="caution">
    <text evidence="7">The sequence shown here is derived from an EMBL/GenBank/DDBJ whole genome shotgun (WGS) entry which is preliminary data.</text>
</comment>
<protein>
    <submittedName>
        <fullName evidence="7">Methylmalonyl Co-A mutase-associated GTPase MeaB</fullName>
    </submittedName>
</protein>
<keyword evidence="3" id="KW-0378">Hydrolase</keyword>
<gene>
    <name evidence="7" type="primary">meaB</name>
    <name evidence="7" type="ORF">HF878_00425</name>
</gene>
<dbReference type="PANTHER" id="PTHR43087">
    <property type="entry name" value="LYSINE/ARGININE/ORNITHINE TRANSPORT SYSTEM KINASE"/>
    <property type="match status" value="1"/>
</dbReference>
<accession>A0A848BA38</accession>
<evidence type="ECO:0000256" key="4">
    <source>
        <dbReference type="ARBA" id="ARBA00023134"/>
    </source>
</evidence>
<evidence type="ECO:0000313" key="7">
    <source>
        <dbReference type="EMBL" id="NMD97951.1"/>
    </source>
</evidence>
<dbReference type="Pfam" id="PF03308">
    <property type="entry name" value="MeaB"/>
    <property type="match status" value="1"/>
</dbReference>
<comment type="similarity">
    <text evidence="1">Belongs to the SIMIBI class G3E GTPase family. ArgK/MeaB subfamily.</text>
</comment>
<dbReference type="Gene3D" id="3.40.50.300">
    <property type="entry name" value="P-loop containing nucleotide triphosphate hydrolases"/>
    <property type="match status" value="1"/>
</dbReference>
<keyword evidence="4" id="KW-0342">GTP-binding</keyword>
<dbReference type="InterPro" id="IPR052040">
    <property type="entry name" value="GTPase/Isobutyryl-CoA_mutase"/>
</dbReference>
<keyword evidence="2" id="KW-0547">Nucleotide-binding</keyword>
<evidence type="ECO:0000256" key="5">
    <source>
        <dbReference type="ARBA" id="ARBA00023186"/>
    </source>
</evidence>
<organism evidence="7 8">
    <name type="scientific">Selenomonas bovis</name>
    <dbReference type="NCBI Taxonomy" id="416586"/>
    <lineage>
        <taxon>Bacteria</taxon>
        <taxon>Bacillati</taxon>
        <taxon>Bacillota</taxon>
        <taxon>Negativicutes</taxon>
        <taxon>Selenomonadales</taxon>
        <taxon>Selenomonadaceae</taxon>
        <taxon>Selenomonas</taxon>
    </lineage>
</organism>
<reference evidence="7 8" key="1">
    <citation type="submission" date="2020-04" db="EMBL/GenBank/DDBJ databases">
        <authorList>
            <person name="Hitch T.C.A."/>
            <person name="Wylensek D."/>
            <person name="Clavel T."/>
        </authorList>
    </citation>
    <scope>NUCLEOTIDE SEQUENCE [LARGE SCALE GENOMIC DNA]</scope>
    <source>
        <strain evidence="7 8">PG-130-P53-12</strain>
    </source>
</reference>
<proteinExistence type="inferred from homology"/>
<evidence type="ECO:0000256" key="2">
    <source>
        <dbReference type="ARBA" id="ARBA00022741"/>
    </source>
</evidence>
<dbReference type="Proteomes" id="UP000543804">
    <property type="component" value="Unassembled WGS sequence"/>
</dbReference>
<dbReference type="RefSeq" id="WP_019543219.1">
    <property type="nucleotide sequence ID" value="NZ_JABAFA010000001.1"/>
</dbReference>
<keyword evidence="8" id="KW-1185">Reference proteome</keyword>
<feature type="domain" description="AAA+ ATPase" evidence="6">
    <location>
        <begin position="42"/>
        <end position="186"/>
    </location>
</feature>
<dbReference type="InterPro" id="IPR027417">
    <property type="entry name" value="P-loop_NTPase"/>
</dbReference>
<name>A0A848BA38_9FIRM</name>
<dbReference type="GO" id="GO:0003924">
    <property type="term" value="F:GTPase activity"/>
    <property type="evidence" value="ECO:0007669"/>
    <property type="project" value="InterPro"/>
</dbReference>
<dbReference type="NCBIfam" id="TIGR00750">
    <property type="entry name" value="lao"/>
    <property type="match status" value="1"/>
</dbReference>
<dbReference type="GO" id="GO:0005525">
    <property type="term" value="F:GTP binding"/>
    <property type="evidence" value="ECO:0007669"/>
    <property type="project" value="UniProtKB-KW"/>
</dbReference>
<dbReference type="InterPro" id="IPR003593">
    <property type="entry name" value="AAA+_ATPase"/>
</dbReference>
<dbReference type="SUPFAM" id="SSF52540">
    <property type="entry name" value="P-loop containing nucleoside triphosphate hydrolases"/>
    <property type="match status" value="1"/>
</dbReference>
<evidence type="ECO:0000256" key="3">
    <source>
        <dbReference type="ARBA" id="ARBA00022801"/>
    </source>
</evidence>
<dbReference type="CDD" id="cd03114">
    <property type="entry name" value="MMAA-like"/>
    <property type="match status" value="1"/>
</dbReference>
<dbReference type="EMBL" id="JABAFA010000001">
    <property type="protein sequence ID" value="NMD97951.1"/>
    <property type="molecule type" value="Genomic_DNA"/>
</dbReference>